<dbReference type="Proteomes" id="UP000293912">
    <property type="component" value="Chromosome"/>
</dbReference>
<dbReference type="SUPFAM" id="SSF53901">
    <property type="entry name" value="Thiolase-like"/>
    <property type="match status" value="1"/>
</dbReference>
<keyword evidence="4" id="KW-1185">Reference proteome</keyword>
<sequence>MSRFSANIDGLALWSPTLPGWTVARSALRGEAAPADPPLPIPPPSQLPPAERRRAPQTVALALAAAHEAVAACGHDPAQLLAVFASAHGDLPVIDELCRTLVHTPTLVSPTRFLHSIHNAPAGFWSMLTRNGQSNTAVSGAAHSFAHGLLEALVQCQAEQRPVLYVAYDTAAVGALTNTTRSQGALAVALVLAPQAGPARTARLDWQLRPGATEAPAARSPAAQALGRNAMAPALPLFEALAAAQPARLVWPLSAHQSLDLLIAL</sequence>
<dbReference type="AlphaFoldDB" id="A0A4P6X3N2"/>
<protein>
    <recommendedName>
        <fullName evidence="2">Beta-ketoacyl synthase-like N-terminal domain-containing protein</fullName>
    </recommendedName>
</protein>
<reference evidence="3 4" key="1">
    <citation type="submission" date="2019-03" db="EMBL/GenBank/DDBJ databases">
        <authorList>
            <person name="Sebastian G."/>
            <person name="Baumann P."/>
            <person name="Ruckert C."/>
            <person name="Kalinowski J."/>
            <person name="Nebel B."/>
            <person name="Takors R."/>
            <person name="Blombach B."/>
        </authorList>
    </citation>
    <scope>NUCLEOTIDE SEQUENCE [LARGE SCALE GENOMIC DNA]</scope>
    <source>
        <strain evidence="3 4">DSM 1084</strain>
    </source>
</reference>
<gene>
    <name evidence="3" type="ORF">HPF_16205</name>
</gene>
<evidence type="ECO:0000313" key="3">
    <source>
        <dbReference type="EMBL" id="QBM29236.1"/>
    </source>
</evidence>
<dbReference type="RefSeq" id="WP_133157204.1">
    <property type="nucleotide sequence ID" value="NZ_CP037867.1"/>
</dbReference>
<dbReference type="Gene3D" id="3.40.47.10">
    <property type="match status" value="1"/>
</dbReference>
<dbReference type="GO" id="GO:0016746">
    <property type="term" value="F:acyltransferase activity"/>
    <property type="evidence" value="ECO:0007669"/>
    <property type="project" value="InterPro"/>
</dbReference>
<feature type="region of interest" description="Disordered" evidence="1">
    <location>
        <begin position="33"/>
        <end position="54"/>
    </location>
</feature>
<dbReference type="InterPro" id="IPR014030">
    <property type="entry name" value="Ketoacyl_synth_N"/>
</dbReference>
<evidence type="ECO:0000313" key="4">
    <source>
        <dbReference type="Proteomes" id="UP000293912"/>
    </source>
</evidence>
<name>A0A4P6X3N2_HYDPS</name>
<evidence type="ECO:0000256" key="1">
    <source>
        <dbReference type="SAM" id="MobiDB-lite"/>
    </source>
</evidence>
<dbReference type="KEGG" id="hpse:HPF_16205"/>
<dbReference type="InterPro" id="IPR016039">
    <property type="entry name" value="Thiolase-like"/>
</dbReference>
<proteinExistence type="predicted"/>
<evidence type="ECO:0000259" key="2">
    <source>
        <dbReference type="Pfam" id="PF13723"/>
    </source>
</evidence>
<feature type="compositionally biased region" description="Pro residues" evidence="1">
    <location>
        <begin position="35"/>
        <end position="47"/>
    </location>
</feature>
<feature type="domain" description="Beta-ketoacyl synthase-like N-terminal" evidence="2">
    <location>
        <begin position="42"/>
        <end position="243"/>
    </location>
</feature>
<organism evidence="3 4">
    <name type="scientific">Hydrogenophaga pseudoflava</name>
    <name type="common">Pseudomonas carboxydoflava</name>
    <dbReference type="NCBI Taxonomy" id="47421"/>
    <lineage>
        <taxon>Bacteria</taxon>
        <taxon>Pseudomonadati</taxon>
        <taxon>Pseudomonadota</taxon>
        <taxon>Betaproteobacteria</taxon>
        <taxon>Burkholderiales</taxon>
        <taxon>Comamonadaceae</taxon>
        <taxon>Hydrogenophaga</taxon>
    </lineage>
</organism>
<dbReference type="EMBL" id="CP037867">
    <property type="protein sequence ID" value="QBM29236.1"/>
    <property type="molecule type" value="Genomic_DNA"/>
</dbReference>
<accession>A0A4P6X3N2</accession>
<dbReference type="Pfam" id="PF13723">
    <property type="entry name" value="Ketoacyl-synt_2"/>
    <property type="match status" value="1"/>
</dbReference>